<dbReference type="Proteomes" id="UP000611215">
    <property type="component" value="Unassembled WGS sequence"/>
</dbReference>
<accession>A0ABS0EGB7</accession>
<sequence>MTDSIAHINVLDLDSVPVNLIDLYKDQILLLIIYNNDCLGCTGRAIPLAYEFQQEFPSIQVVGIHADFVGRTGDKANITAIFTSGEVPFPIYIDRDHQVYDQFASEGTPQWVLLAADGTVFRSVFGSQANAKNRLYYALESLVGADSPS</sequence>
<organism evidence="2 3">
    <name type="scientific">Winogradskyella marina</name>
    <dbReference type="NCBI Taxonomy" id="2785530"/>
    <lineage>
        <taxon>Bacteria</taxon>
        <taxon>Pseudomonadati</taxon>
        <taxon>Bacteroidota</taxon>
        <taxon>Flavobacteriia</taxon>
        <taxon>Flavobacteriales</taxon>
        <taxon>Flavobacteriaceae</taxon>
        <taxon>Winogradskyella</taxon>
    </lineage>
</organism>
<gene>
    <name evidence="2" type="ORF">ITJ86_06270</name>
</gene>
<dbReference type="PANTHER" id="PTHR42852:SF13">
    <property type="entry name" value="PROTEIN DIPZ"/>
    <property type="match status" value="1"/>
</dbReference>
<protein>
    <submittedName>
        <fullName evidence="2">Redoxin domain-containing protein</fullName>
    </submittedName>
</protein>
<dbReference type="RefSeq" id="WP_195870773.1">
    <property type="nucleotide sequence ID" value="NZ_JADOET010000004.1"/>
</dbReference>
<feature type="domain" description="Alkyl hydroperoxide reductase subunit C/ Thiol specific antioxidant" evidence="1">
    <location>
        <begin position="6"/>
        <end position="119"/>
    </location>
</feature>
<dbReference type="EMBL" id="JADOET010000004">
    <property type="protein sequence ID" value="MBF8149494.1"/>
    <property type="molecule type" value="Genomic_DNA"/>
</dbReference>
<dbReference type="InterPro" id="IPR050553">
    <property type="entry name" value="Thioredoxin_ResA/DsbE_sf"/>
</dbReference>
<dbReference type="SUPFAM" id="SSF52833">
    <property type="entry name" value="Thioredoxin-like"/>
    <property type="match status" value="1"/>
</dbReference>
<comment type="caution">
    <text evidence="2">The sequence shown here is derived from an EMBL/GenBank/DDBJ whole genome shotgun (WGS) entry which is preliminary data.</text>
</comment>
<evidence type="ECO:0000259" key="1">
    <source>
        <dbReference type="Pfam" id="PF00578"/>
    </source>
</evidence>
<proteinExistence type="predicted"/>
<name>A0ABS0EGB7_9FLAO</name>
<dbReference type="InterPro" id="IPR000866">
    <property type="entry name" value="AhpC/TSA"/>
</dbReference>
<dbReference type="PANTHER" id="PTHR42852">
    <property type="entry name" value="THIOL:DISULFIDE INTERCHANGE PROTEIN DSBE"/>
    <property type="match status" value="1"/>
</dbReference>
<keyword evidence="3" id="KW-1185">Reference proteome</keyword>
<dbReference type="Pfam" id="PF00578">
    <property type="entry name" value="AhpC-TSA"/>
    <property type="match status" value="1"/>
</dbReference>
<dbReference type="InterPro" id="IPR036249">
    <property type="entry name" value="Thioredoxin-like_sf"/>
</dbReference>
<reference evidence="2 3" key="1">
    <citation type="submission" date="2020-11" db="EMBL/GenBank/DDBJ databases">
        <title>Winogradskyella marina sp. nov., isolated from marine sediment.</title>
        <authorList>
            <person name="Bo J."/>
            <person name="Wang S."/>
            <person name="Song X."/>
            <person name="Du Z."/>
        </authorList>
    </citation>
    <scope>NUCLEOTIDE SEQUENCE [LARGE SCALE GENOMIC DNA]</scope>
    <source>
        <strain evidence="2 3">F6397</strain>
    </source>
</reference>
<evidence type="ECO:0000313" key="2">
    <source>
        <dbReference type="EMBL" id="MBF8149494.1"/>
    </source>
</evidence>
<evidence type="ECO:0000313" key="3">
    <source>
        <dbReference type="Proteomes" id="UP000611215"/>
    </source>
</evidence>
<dbReference type="Gene3D" id="3.40.30.10">
    <property type="entry name" value="Glutaredoxin"/>
    <property type="match status" value="1"/>
</dbReference>